<dbReference type="PANTHER" id="PTHR47178">
    <property type="entry name" value="MONOOXYGENASE, FAD-BINDING"/>
    <property type="match status" value="1"/>
</dbReference>
<dbReference type="GO" id="GO:0004497">
    <property type="term" value="F:monooxygenase activity"/>
    <property type="evidence" value="ECO:0007669"/>
    <property type="project" value="UniProtKB-KW"/>
</dbReference>
<keyword evidence="4" id="KW-0503">Monooxygenase</keyword>
<dbReference type="PRINTS" id="PR00420">
    <property type="entry name" value="RNGMNOXGNASE"/>
</dbReference>
<evidence type="ECO:0000256" key="1">
    <source>
        <dbReference type="ARBA" id="ARBA00022630"/>
    </source>
</evidence>
<accession>A0A8H5LXE0</accession>
<comment type="caution">
    <text evidence="6">The sequence shown here is derived from an EMBL/GenBank/DDBJ whole genome shotgun (WGS) entry which is preliminary data.</text>
</comment>
<evidence type="ECO:0000313" key="6">
    <source>
        <dbReference type="EMBL" id="KAF5373043.1"/>
    </source>
</evidence>
<keyword evidence="3" id="KW-0560">Oxidoreductase</keyword>
<evidence type="ECO:0000259" key="5">
    <source>
        <dbReference type="Pfam" id="PF01494"/>
    </source>
</evidence>
<protein>
    <recommendedName>
        <fullName evidence="5">FAD-binding domain-containing protein</fullName>
    </recommendedName>
</protein>
<sequence>MKDRVLIIGAGPVGLLIAQTLKKLGIPFGVFEQAASVDARPRDWSFGVYWAQTPLAECLPEGIDEKFLVENAQVDDLKPTADFVLPFFNSETGDLLKEVPIPFSIRFAKRKFVGILSQGVDICYGKRLAEVKTEADVVTAVFEDGIKEEGKLLIGCDGAHSKVRDFLLGPESAALKPLPFLSSVVLASVSKETALAIREVHPRNVSVISPSGTFGWISIHDCHDPDPAKWIFMYIMTWPEAQAEEDLDASDRPDIVQVMKEKSEGFAEPLKSLFQAIPDDALLAWHNRLSNWPTEKWDNKNGKVTLAGDAAHPMTFHRGQGLNNAISDAYTLMCALQEHYLPSGAGPFVEALKIYEDDVWKRGREAVVSNEENTIMLHDWEKFTQSPLFNIGVAKSVADQEAR</sequence>
<dbReference type="AlphaFoldDB" id="A0A8H5LXE0"/>
<keyword evidence="2" id="KW-0274">FAD</keyword>
<evidence type="ECO:0000256" key="2">
    <source>
        <dbReference type="ARBA" id="ARBA00022827"/>
    </source>
</evidence>
<dbReference type="Proteomes" id="UP000559256">
    <property type="component" value="Unassembled WGS sequence"/>
</dbReference>
<proteinExistence type="predicted"/>
<dbReference type="Gene3D" id="3.50.50.60">
    <property type="entry name" value="FAD/NAD(P)-binding domain"/>
    <property type="match status" value="1"/>
</dbReference>
<dbReference type="InterPro" id="IPR002938">
    <property type="entry name" value="FAD-bd"/>
</dbReference>
<dbReference type="GO" id="GO:0071949">
    <property type="term" value="F:FAD binding"/>
    <property type="evidence" value="ECO:0007669"/>
    <property type="project" value="InterPro"/>
</dbReference>
<dbReference type="Pfam" id="PF01494">
    <property type="entry name" value="FAD_binding_3"/>
    <property type="match status" value="1"/>
</dbReference>
<name>A0A8H5LXE0_9AGAR</name>
<dbReference type="SUPFAM" id="SSF51905">
    <property type="entry name" value="FAD/NAD(P)-binding domain"/>
    <property type="match status" value="1"/>
</dbReference>
<gene>
    <name evidence="6" type="ORF">D9758_001503</name>
</gene>
<evidence type="ECO:0000256" key="4">
    <source>
        <dbReference type="ARBA" id="ARBA00023033"/>
    </source>
</evidence>
<dbReference type="PANTHER" id="PTHR47178:SF2">
    <property type="entry name" value="FAD-BINDING DOMAIN-CONTAINING PROTEIN"/>
    <property type="match status" value="1"/>
</dbReference>
<keyword evidence="1" id="KW-0285">Flavoprotein</keyword>
<dbReference type="InterPro" id="IPR036188">
    <property type="entry name" value="FAD/NAD-bd_sf"/>
</dbReference>
<evidence type="ECO:0000313" key="7">
    <source>
        <dbReference type="Proteomes" id="UP000559256"/>
    </source>
</evidence>
<feature type="domain" description="FAD-binding" evidence="5">
    <location>
        <begin position="118"/>
        <end position="340"/>
    </location>
</feature>
<organism evidence="6 7">
    <name type="scientific">Tetrapyrgos nigripes</name>
    <dbReference type="NCBI Taxonomy" id="182062"/>
    <lineage>
        <taxon>Eukaryota</taxon>
        <taxon>Fungi</taxon>
        <taxon>Dikarya</taxon>
        <taxon>Basidiomycota</taxon>
        <taxon>Agaricomycotina</taxon>
        <taxon>Agaricomycetes</taxon>
        <taxon>Agaricomycetidae</taxon>
        <taxon>Agaricales</taxon>
        <taxon>Marasmiineae</taxon>
        <taxon>Marasmiaceae</taxon>
        <taxon>Tetrapyrgos</taxon>
    </lineage>
</organism>
<dbReference type="EMBL" id="JAACJM010000004">
    <property type="protein sequence ID" value="KAF5373043.1"/>
    <property type="molecule type" value="Genomic_DNA"/>
</dbReference>
<evidence type="ECO:0000256" key="3">
    <source>
        <dbReference type="ARBA" id="ARBA00023002"/>
    </source>
</evidence>
<dbReference type="OrthoDB" id="655030at2759"/>
<reference evidence="6 7" key="1">
    <citation type="journal article" date="2020" name="ISME J.">
        <title>Uncovering the hidden diversity of litter-decomposition mechanisms in mushroom-forming fungi.</title>
        <authorList>
            <person name="Floudas D."/>
            <person name="Bentzer J."/>
            <person name="Ahren D."/>
            <person name="Johansson T."/>
            <person name="Persson P."/>
            <person name="Tunlid A."/>
        </authorList>
    </citation>
    <scope>NUCLEOTIDE SEQUENCE [LARGE SCALE GENOMIC DNA]</scope>
    <source>
        <strain evidence="6 7">CBS 291.85</strain>
    </source>
</reference>
<keyword evidence="7" id="KW-1185">Reference proteome</keyword>